<sequence length="284" mass="32235">MAWTTEAAFSVFYDEINLPGDHRGTANSRRDWVLQRLRNSGINVLEAIPFGSIPRFTALKEHADVDVMAVLHFGQHIQDRKPSDVLLDVKNALGTGQAGRGRRNGQAVTVTFQSWPNVDVVPASRQAKDGVVTGYEIPDMSREVWLPTNPPQHGRDLANAVSQKGFRFRRVVTMLKHWNRRQPVKMQSYHIEVITLKLLTSWDDYSWPLSQWFQAAQSETHFCWHAGQDITDYLSAEQAESINVQLRKAEEAASTAWYRSRNGDHSAAITLWKSVFGQKFPSYG</sequence>
<reference evidence="2 3" key="1">
    <citation type="submission" date="2023-12" db="EMBL/GenBank/DDBJ databases">
        <title>Description of new species of Mycobacterium terrae complex isolated from sewage at the Sao Paulo Zoological Park Foundation in Brazil.</title>
        <authorList>
            <person name="Romagnoli C.L."/>
            <person name="Conceicao E.C."/>
            <person name="Machado E."/>
            <person name="Barreto L.B.P.F."/>
            <person name="Sharma A."/>
            <person name="Silva N.M."/>
            <person name="Marques L.E."/>
            <person name="Juliana M.A."/>
            <person name="Lourenco M.C.S."/>
            <person name="Digiampietri L.A."/>
            <person name="Suffys P.N."/>
            <person name="Viana-Niero C."/>
        </authorList>
    </citation>
    <scope>NUCLEOTIDE SEQUENCE [LARGE SCALE GENOMIC DNA]</scope>
    <source>
        <strain evidence="2 3">MYC098</strain>
    </source>
</reference>
<accession>A0ABU5XNJ5</accession>
<dbReference type="Pfam" id="PF18144">
    <property type="entry name" value="SMODS"/>
    <property type="match status" value="1"/>
</dbReference>
<dbReference type="InterPro" id="IPR006116">
    <property type="entry name" value="NT_2-5OAS_ClassI-CCAase"/>
</dbReference>
<dbReference type="Proteomes" id="UP001299596">
    <property type="component" value="Unassembled WGS sequence"/>
</dbReference>
<dbReference type="EMBL" id="JAYJJR010000017">
    <property type="protein sequence ID" value="MEB3023568.1"/>
    <property type="molecule type" value="Genomic_DNA"/>
</dbReference>
<evidence type="ECO:0000313" key="3">
    <source>
        <dbReference type="Proteomes" id="UP001299596"/>
    </source>
</evidence>
<dbReference type="SUPFAM" id="SSF81301">
    <property type="entry name" value="Nucleotidyltransferase"/>
    <property type="match status" value="1"/>
</dbReference>
<name>A0ABU5XNJ5_9MYCO</name>
<keyword evidence="3" id="KW-1185">Reference proteome</keyword>
<organism evidence="2 3">
    <name type="scientific">[Mycobacterium] crassicus</name>
    <dbReference type="NCBI Taxonomy" id="2872309"/>
    <lineage>
        <taxon>Bacteria</taxon>
        <taxon>Bacillati</taxon>
        <taxon>Actinomycetota</taxon>
        <taxon>Actinomycetes</taxon>
        <taxon>Mycobacteriales</taxon>
        <taxon>Mycobacteriaceae</taxon>
        <taxon>Mycolicibacter</taxon>
    </lineage>
</organism>
<dbReference type="CDD" id="cd05400">
    <property type="entry name" value="NT_2-5OAS_ClassI-CCAase"/>
    <property type="match status" value="1"/>
</dbReference>
<proteinExistence type="predicted"/>
<dbReference type="InterPro" id="IPR043519">
    <property type="entry name" value="NT_sf"/>
</dbReference>
<keyword evidence="1" id="KW-0051">Antiviral defense</keyword>
<comment type="caution">
    <text evidence="2">The sequence shown here is derived from an EMBL/GenBank/DDBJ whole genome shotgun (WGS) entry which is preliminary data.</text>
</comment>
<evidence type="ECO:0000256" key="1">
    <source>
        <dbReference type="ARBA" id="ARBA00023118"/>
    </source>
</evidence>
<protein>
    <submittedName>
        <fullName evidence="2">Nucleotidyltransferase</fullName>
    </submittedName>
</protein>
<dbReference type="RefSeq" id="WP_225405555.1">
    <property type="nucleotide sequence ID" value="NZ_JAYJJR010000017.1"/>
</dbReference>
<evidence type="ECO:0000313" key="2">
    <source>
        <dbReference type="EMBL" id="MEB3023568.1"/>
    </source>
</evidence>
<gene>
    <name evidence="2" type="ORF">K6T79_21310</name>
</gene>